<keyword evidence="8 12" id="KW-0472">Membrane</keyword>
<comment type="similarity">
    <text evidence="2 12">Belongs to the CTL (choline transporter-like) family.</text>
</comment>
<comment type="function">
    <text evidence="11">Choline/H+ antiporter.</text>
</comment>
<name>Q4RIZ5_TETNG</name>
<proteinExistence type="inferred from homology"/>
<keyword evidence="7 12" id="KW-1133">Transmembrane helix</keyword>
<dbReference type="Pfam" id="PF04515">
    <property type="entry name" value="Choline_transpo"/>
    <property type="match status" value="1"/>
</dbReference>
<evidence type="ECO:0000256" key="6">
    <source>
        <dbReference type="ARBA" id="ARBA00022692"/>
    </source>
</evidence>
<evidence type="ECO:0000256" key="7">
    <source>
        <dbReference type="ARBA" id="ARBA00022989"/>
    </source>
</evidence>
<comment type="subcellular location">
    <subcellularLocation>
        <location evidence="1 12">Cell membrane</location>
        <topology evidence="1 12">Multi-pass membrane protein</topology>
    </subcellularLocation>
</comment>
<feature type="transmembrane region" description="Helical" evidence="12">
    <location>
        <begin position="49"/>
        <end position="70"/>
    </location>
</feature>
<evidence type="ECO:0000256" key="11">
    <source>
        <dbReference type="ARBA" id="ARBA00037726"/>
    </source>
</evidence>
<evidence type="ECO:0000256" key="2">
    <source>
        <dbReference type="ARBA" id="ARBA00007168"/>
    </source>
</evidence>
<evidence type="ECO:0000313" key="14">
    <source>
        <dbReference type="EMBL" id="CAG11637.1"/>
    </source>
</evidence>
<feature type="transmembrane region" description="Helical" evidence="12">
    <location>
        <begin position="373"/>
        <end position="395"/>
    </location>
</feature>
<comment type="caution">
    <text evidence="14">The sequence shown here is derived from an EMBL/GenBank/DDBJ whole genome shotgun (WGS) entry which is preliminary data.</text>
</comment>
<reference evidence="14" key="1">
    <citation type="journal article" date="2004" name="Nature">
        <title>Genome duplication in the teleost fish Tetraodon nigroviridis reveals the early vertebrate proto-karyotype.</title>
        <authorList>
            <person name="Jaillon O."/>
            <person name="Aury J.-M."/>
            <person name="Brunet F."/>
            <person name="Petit J.-L."/>
            <person name="Stange-Thomann N."/>
            <person name="Mauceli E."/>
            <person name="Bouneau L."/>
            <person name="Fischer C."/>
            <person name="Ozouf-Costaz C."/>
            <person name="Bernot A."/>
            <person name="Nicaud S."/>
            <person name="Jaffe D."/>
            <person name="Fisher S."/>
            <person name="Lutfalla G."/>
            <person name="Dossat C."/>
            <person name="Segurens B."/>
            <person name="Dasilva C."/>
            <person name="Salanoubat M."/>
            <person name="Levy M."/>
            <person name="Boudet N."/>
            <person name="Castellano S."/>
            <person name="Anthouard V."/>
            <person name="Jubin C."/>
            <person name="Castelli V."/>
            <person name="Katinka M."/>
            <person name="Vacherie B."/>
            <person name="Biemont C."/>
            <person name="Skalli Z."/>
            <person name="Cattolico L."/>
            <person name="Poulain J."/>
            <person name="De Berardinis V."/>
            <person name="Cruaud C."/>
            <person name="Duprat S."/>
            <person name="Brottier P."/>
            <person name="Coutanceau J.-P."/>
            <person name="Gouzy J."/>
            <person name="Parra G."/>
            <person name="Lardier G."/>
            <person name="Chapple C."/>
            <person name="McKernan K.J."/>
            <person name="McEwan P."/>
            <person name="Bosak S."/>
            <person name="Kellis M."/>
            <person name="Volff J.-N."/>
            <person name="Guigo R."/>
            <person name="Zody M.C."/>
            <person name="Mesirov J."/>
            <person name="Lindblad-Toh K."/>
            <person name="Birren B."/>
            <person name="Nusbaum C."/>
            <person name="Kahn D."/>
            <person name="Robinson-Rechavi M."/>
            <person name="Laudet V."/>
            <person name="Schachter V."/>
            <person name="Quetier F."/>
            <person name="Saurin W."/>
            <person name="Scarpelli C."/>
            <person name="Wincker P."/>
            <person name="Lander E.S."/>
            <person name="Weissenbach J."/>
            <person name="Roest Crollius H."/>
        </authorList>
    </citation>
    <scope>NUCLEOTIDE SEQUENCE [LARGE SCALE GENOMIC DNA]</scope>
</reference>
<protein>
    <recommendedName>
        <fullName evidence="12">Choline transporter-like protein</fullName>
    </recommendedName>
</protein>
<keyword evidence="9" id="KW-0325">Glycoprotein</keyword>
<dbReference type="InterPro" id="IPR007603">
    <property type="entry name" value="Choline_transptr-like"/>
</dbReference>
<keyword evidence="4" id="KW-0050">Antiport</keyword>
<organism evidence="14">
    <name type="scientific">Tetraodon nigroviridis</name>
    <name type="common">Spotted green pufferfish</name>
    <name type="synonym">Chelonodon nigroviridis</name>
    <dbReference type="NCBI Taxonomy" id="99883"/>
    <lineage>
        <taxon>Eukaryota</taxon>
        <taxon>Metazoa</taxon>
        <taxon>Chordata</taxon>
        <taxon>Craniata</taxon>
        <taxon>Vertebrata</taxon>
        <taxon>Euteleostomi</taxon>
        <taxon>Actinopterygii</taxon>
        <taxon>Neopterygii</taxon>
        <taxon>Teleostei</taxon>
        <taxon>Neoteleostei</taxon>
        <taxon>Acanthomorphata</taxon>
        <taxon>Eupercaria</taxon>
        <taxon>Tetraodontiformes</taxon>
        <taxon>Tetradontoidea</taxon>
        <taxon>Tetraodontidae</taxon>
        <taxon>Tetraodon</taxon>
    </lineage>
</organism>
<feature type="transmembrane region" description="Helical" evidence="12">
    <location>
        <begin position="555"/>
        <end position="575"/>
    </location>
</feature>
<accession>Q4RIZ5</accession>
<feature type="compositionally biased region" description="Polar residues" evidence="13">
    <location>
        <begin position="1"/>
        <end position="12"/>
    </location>
</feature>
<comment type="catalytic activity">
    <reaction evidence="10">
        <text>choline(out) + n H(+)(in) = choline(in) + n H(+)(out)</text>
        <dbReference type="Rhea" id="RHEA:75463"/>
        <dbReference type="ChEBI" id="CHEBI:15354"/>
        <dbReference type="ChEBI" id="CHEBI:15378"/>
    </reaction>
</comment>
<dbReference type="PANTHER" id="PTHR12385">
    <property type="entry name" value="CHOLINE TRANSPORTER-LIKE (SLC FAMILY 44)"/>
    <property type="match status" value="1"/>
</dbReference>
<evidence type="ECO:0000256" key="9">
    <source>
        <dbReference type="ARBA" id="ARBA00023180"/>
    </source>
</evidence>
<evidence type="ECO:0000256" key="13">
    <source>
        <dbReference type="SAM" id="MobiDB-lite"/>
    </source>
</evidence>
<sequence length="749" mass="83997">MAPTRYTLSRSATGPGPAPRDGSSHVYGEPHKFDPSFSGPVQRRKCTDVVCCLLFLLVVFFYVVLGVPGYTGTPRSCFIQQTATVSSVVRKERTIGINPILFYFNIFKCTNPAILINLQCPTTQVCVSRCPDRFTTFSEMQQQHNVNETLWEYYRQFCKPDFNHPEKPVSEVLRDDDCPSMIYPSRAVFQRCVPDFNVVASVNQSRLEEALEMINVLPDLQHAAKSLAGLADAKELSVKIAEDLAQSWKWILVGLLVSLTASLLFIVLLRFTAGLLLWITIVGVTLLLAYGIWYCSAEMSRLKDKPGSEVSIAEVGFHADLQVYLQLRQTWIIACVCLGVAEASVALMLIFLRRRIGVAVAVLREASKAIRHITSSLFYPLITFLMLTVCVLYWATTAVYPSVNTHTPTHTHTHTPTHTHTQCYFFNHCAGTSYLASSGEAIYKVVSPDVSCPSANTTCTPETFSPSDGEPCRGSRCLFALYGGETSYHRHLFWLQLANLLLFFWLLNFSLALEQCSLAGAFASYYWARRKPQDLPSCPLFLSFFRAIRYHSGSLAFGALILSVVQVIKVVLQYLDQKLRGLNSSLSRFITHCLKCCFWCLEKLIRYVNHNAYIMMAIYGKSFCASARAAFLLLMRNVVRVLVLDRVTDFLLFLGKLLVSGGVGVLAFFFLTKRIPAVEDEAPELNFLWVPLLTVMAGSYLVAHAFFSVYATCVDTLFLCLCDELERNDGSPERPFVMSPELHRLLGKP</sequence>
<feature type="transmembrane region" description="Helical" evidence="12">
    <location>
        <begin position="647"/>
        <end position="669"/>
    </location>
</feature>
<evidence type="ECO:0000256" key="5">
    <source>
        <dbReference type="ARBA" id="ARBA00022475"/>
    </source>
</evidence>
<feature type="transmembrane region" description="Helical" evidence="12">
    <location>
        <begin position="331"/>
        <end position="352"/>
    </location>
</feature>
<reference evidence="14" key="2">
    <citation type="submission" date="2004-02" db="EMBL/GenBank/DDBJ databases">
        <authorList>
            <consortium name="Genoscope"/>
            <consortium name="Whitehead Institute Centre for Genome Research"/>
        </authorList>
    </citation>
    <scope>NUCLEOTIDE SEQUENCE</scope>
</reference>
<feature type="region of interest" description="Disordered" evidence="13">
    <location>
        <begin position="1"/>
        <end position="25"/>
    </location>
</feature>
<dbReference type="KEGG" id="tng:GSTEN00033660G001"/>
<evidence type="ECO:0000256" key="3">
    <source>
        <dbReference type="ARBA" id="ARBA00022448"/>
    </source>
</evidence>
<dbReference type="PANTHER" id="PTHR12385:SF42">
    <property type="entry name" value="CHOLINE TRANSPORTER-LIKE PROTEIN 5"/>
    <property type="match status" value="1"/>
</dbReference>
<keyword evidence="3" id="KW-0813">Transport</keyword>
<comment type="function">
    <text evidence="12">Choline transporter.</text>
</comment>
<evidence type="ECO:0000256" key="4">
    <source>
        <dbReference type="ARBA" id="ARBA00022449"/>
    </source>
</evidence>
<keyword evidence="5" id="KW-1003">Cell membrane</keyword>
<dbReference type="GO" id="GO:0005886">
    <property type="term" value="C:plasma membrane"/>
    <property type="evidence" value="ECO:0007669"/>
    <property type="project" value="UniProtKB-SubCell"/>
</dbReference>
<dbReference type="EMBL" id="CAAE01015040">
    <property type="protein sequence ID" value="CAG11637.1"/>
    <property type="molecule type" value="Genomic_DNA"/>
</dbReference>
<gene>
    <name evidence="14" type="ORF">GSTENG00033660001</name>
</gene>
<dbReference type="GO" id="GO:0015297">
    <property type="term" value="F:antiporter activity"/>
    <property type="evidence" value="ECO:0007669"/>
    <property type="project" value="UniProtKB-KW"/>
</dbReference>
<keyword evidence="6 12" id="KW-0812">Transmembrane</keyword>
<feature type="transmembrane region" description="Helical" evidence="12">
    <location>
        <begin position="502"/>
        <end position="527"/>
    </location>
</feature>
<dbReference type="AlphaFoldDB" id="Q4RIZ5"/>
<feature type="non-terminal residue" evidence="14">
    <location>
        <position position="749"/>
    </location>
</feature>
<evidence type="ECO:0000256" key="1">
    <source>
        <dbReference type="ARBA" id="ARBA00004651"/>
    </source>
</evidence>
<dbReference type="OrthoDB" id="420519at2759"/>
<feature type="transmembrane region" description="Helical" evidence="12">
    <location>
        <begin position="612"/>
        <end position="635"/>
    </location>
</feature>
<evidence type="ECO:0000256" key="12">
    <source>
        <dbReference type="RuleBase" id="RU368066"/>
    </source>
</evidence>
<feature type="transmembrane region" description="Helical" evidence="12">
    <location>
        <begin position="275"/>
        <end position="293"/>
    </location>
</feature>
<evidence type="ECO:0000256" key="8">
    <source>
        <dbReference type="ARBA" id="ARBA00023136"/>
    </source>
</evidence>
<feature type="transmembrane region" description="Helical" evidence="12">
    <location>
        <begin position="248"/>
        <end position="268"/>
    </location>
</feature>
<evidence type="ECO:0000256" key="10">
    <source>
        <dbReference type="ARBA" id="ARBA00035093"/>
    </source>
</evidence>
<feature type="transmembrane region" description="Helical" evidence="12">
    <location>
        <begin position="689"/>
        <end position="711"/>
    </location>
</feature>